<dbReference type="RefSeq" id="XP_046062841.1">
    <property type="nucleotide sequence ID" value="XM_046203023.1"/>
</dbReference>
<dbReference type="EMBL" id="JAEUBE010000158">
    <property type="protein sequence ID" value="KAH3668427.1"/>
    <property type="molecule type" value="Genomic_DNA"/>
</dbReference>
<dbReference type="GeneID" id="70234148"/>
<reference evidence="2" key="2">
    <citation type="submission" date="2021-01" db="EMBL/GenBank/DDBJ databases">
        <authorList>
            <person name="Schikora-Tamarit M.A."/>
        </authorList>
    </citation>
    <scope>NUCLEOTIDE SEQUENCE</scope>
    <source>
        <strain evidence="2">CBS6075</strain>
    </source>
</reference>
<dbReference type="Proteomes" id="UP000769157">
    <property type="component" value="Unassembled WGS sequence"/>
</dbReference>
<evidence type="ECO:0000313" key="3">
    <source>
        <dbReference type="Proteomes" id="UP000769157"/>
    </source>
</evidence>
<dbReference type="AlphaFoldDB" id="A0A9P8PBT7"/>
<sequence length="300" mass="34089">MFLPFAKSRSIINPGQTLQRLVLLIDIEFSQHHHVLSSDKEDLRLHRLAVTTSIQIDSFDTVVNNKVGKLVKGSQNSNNAASISEQNKHLSVHRTNDGRRSCERIRLQIQILKICTGTSRHYLITVFSSIQFIFLHNHYLQEFSGLTSVLIAISKPLSVVLKGTNLLTVIVRNRVVHTLSRGINSSFDDMSEEQLLLDSETVHDLAVLQCKQRVSNQSRTQKKSNSTSSQYSSNIDSESINSKDGFCWINLNLRDVTPRSNNGQKCSDSGSKQRCPTLFFTEGQKLFPRHFVRQLQLLWR</sequence>
<proteinExistence type="predicted"/>
<evidence type="ECO:0000256" key="1">
    <source>
        <dbReference type="SAM" id="MobiDB-lite"/>
    </source>
</evidence>
<keyword evidence="3" id="KW-1185">Reference proteome</keyword>
<protein>
    <submittedName>
        <fullName evidence="2">Uncharacterized protein</fullName>
    </submittedName>
</protein>
<gene>
    <name evidence="2" type="ORF">OGAPHI_002181</name>
</gene>
<name>A0A9P8PBT7_9ASCO</name>
<feature type="region of interest" description="Disordered" evidence="1">
    <location>
        <begin position="216"/>
        <end position="236"/>
    </location>
</feature>
<evidence type="ECO:0000313" key="2">
    <source>
        <dbReference type="EMBL" id="KAH3668427.1"/>
    </source>
</evidence>
<accession>A0A9P8PBT7</accession>
<comment type="caution">
    <text evidence="2">The sequence shown here is derived from an EMBL/GenBank/DDBJ whole genome shotgun (WGS) entry which is preliminary data.</text>
</comment>
<feature type="compositionally biased region" description="Low complexity" evidence="1">
    <location>
        <begin position="223"/>
        <end position="234"/>
    </location>
</feature>
<reference evidence="2" key="1">
    <citation type="journal article" date="2021" name="Open Biol.">
        <title>Shared evolutionary footprints suggest mitochondrial oxidative damage underlies multiple complex I losses in fungi.</title>
        <authorList>
            <person name="Schikora-Tamarit M.A."/>
            <person name="Marcet-Houben M."/>
            <person name="Nosek J."/>
            <person name="Gabaldon T."/>
        </authorList>
    </citation>
    <scope>NUCLEOTIDE SEQUENCE</scope>
    <source>
        <strain evidence="2">CBS6075</strain>
    </source>
</reference>
<organism evidence="2 3">
    <name type="scientific">Ogataea philodendri</name>
    <dbReference type="NCBI Taxonomy" id="1378263"/>
    <lineage>
        <taxon>Eukaryota</taxon>
        <taxon>Fungi</taxon>
        <taxon>Dikarya</taxon>
        <taxon>Ascomycota</taxon>
        <taxon>Saccharomycotina</taxon>
        <taxon>Pichiomycetes</taxon>
        <taxon>Pichiales</taxon>
        <taxon>Pichiaceae</taxon>
        <taxon>Ogataea</taxon>
    </lineage>
</organism>